<reference evidence="2 3" key="1">
    <citation type="submission" date="2017-11" db="EMBL/GenBank/DDBJ databases">
        <title>De novo assembly and phasing of dikaryotic genomes from two isolates of Puccinia coronata f. sp. avenae, the causal agent of oat crown rust.</title>
        <authorList>
            <person name="Miller M.E."/>
            <person name="Zhang Y."/>
            <person name="Omidvar V."/>
            <person name="Sperschneider J."/>
            <person name="Schwessinger B."/>
            <person name="Raley C."/>
            <person name="Palmer J.M."/>
            <person name="Garnica D."/>
            <person name="Upadhyaya N."/>
            <person name="Rathjen J."/>
            <person name="Taylor J.M."/>
            <person name="Park R.F."/>
            <person name="Dodds P.N."/>
            <person name="Hirsch C.D."/>
            <person name="Kianian S.F."/>
            <person name="Figueroa M."/>
        </authorList>
    </citation>
    <scope>NUCLEOTIDE SEQUENCE [LARGE SCALE GENOMIC DNA]</scope>
    <source>
        <strain evidence="2">12SD80</strain>
    </source>
</reference>
<gene>
    <name evidence="2" type="ORF">PCASD_17026</name>
</gene>
<feature type="compositionally biased region" description="Basic residues" evidence="1">
    <location>
        <begin position="1"/>
        <end position="11"/>
    </location>
</feature>
<name>A0A2N5SPX7_9BASI</name>
<proteinExistence type="predicted"/>
<organism evidence="2 3">
    <name type="scientific">Puccinia coronata f. sp. avenae</name>
    <dbReference type="NCBI Taxonomy" id="200324"/>
    <lineage>
        <taxon>Eukaryota</taxon>
        <taxon>Fungi</taxon>
        <taxon>Dikarya</taxon>
        <taxon>Basidiomycota</taxon>
        <taxon>Pucciniomycotina</taxon>
        <taxon>Pucciniomycetes</taxon>
        <taxon>Pucciniales</taxon>
        <taxon>Pucciniaceae</taxon>
        <taxon>Puccinia</taxon>
    </lineage>
</organism>
<evidence type="ECO:0000313" key="2">
    <source>
        <dbReference type="EMBL" id="PLW15284.1"/>
    </source>
</evidence>
<dbReference type="Proteomes" id="UP000235392">
    <property type="component" value="Unassembled WGS sequence"/>
</dbReference>
<protein>
    <submittedName>
        <fullName evidence="2">Uncharacterized protein</fullName>
    </submittedName>
</protein>
<dbReference type="EMBL" id="PGCI01000801">
    <property type="protein sequence ID" value="PLW15284.1"/>
    <property type="molecule type" value="Genomic_DNA"/>
</dbReference>
<evidence type="ECO:0000313" key="3">
    <source>
        <dbReference type="Proteomes" id="UP000235392"/>
    </source>
</evidence>
<sequence length="71" mass="7811">MIGSGHIKRSPSHPTSTTPADKLTLTDSFDYLTRVDHNPELIGTRFSPPLQDLAVFPVEILANHLTSPATW</sequence>
<evidence type="ECO:0000256" key="1">
    <source>
        <dbReference type="SAM" id="MobiDB-lite"/>
    </source>
</evidence>
<dbReference type="AlphaFoldDB" id="A0A2N5SPX7"/>
<accession>A0A2N5SPX7</accession>
<feature type="region of interest" description="Disordered" evidence="1">
    <location>
        <begin position="1"/>
        <end position="21"/>
    </location>
</feature>
<comment type="caution">
    <text evidence="2">The sequence shown here is derived from an EMBL/GenBank/DDBJ whole genome shotgun (WGS) entry which is preliminary data.</text>
</comment>